<proteinExistence type="predicted"/>
<protein>
    <submittedName>
        <fullName evidence="1">Uncharacterized protein</fullName>
    </submittedName>
</protein>
<name>A0A0F9DQG5_9ZZZZ</name>
<evidence type="ECO:0000313" key="1">
    <source>
        <dbReference type="EMBL" id="KKL63934.1"/>
    </source>
</evidence>
<accession>A0A0F9DQG5</accession>
<sequence>MTVSLLTDIAIVNGLCQALFLPHLLEVHDALPYRLALLLIVLVQLRDSVLEILLVHDPVALVHLLGFVPDQLHRDIARHAGMLERPGSRPPAVVGERGAAGRLARFDEVIPPARDPDLLPVAVKDIGEPNEPGLGAALHELLEEELDRPSPRLAVLVAVGVQPDDVLVEVDLAPCEPENLVPPPACAVEHLEDVARPIWELGVDGQIVILLEEALPRLWTLELSGLCGIDGM</sequence>
<comment type="caution">
    <text evidence="1">The sequence shown here is derived from an EMBL/GenBank/DDBJ whole genome shotgun (WGS) entry which is preliminary data.</text>
</comment>
<dbReference type="EMBL" id="LAZR01028001">
    <property type="protein sequence ID" value="KKL63934.1"/>
    <property type="molecule type" value="Genomic_DNA"/>
</dbReference>
<gene>
    <name evidence="1" type="ORF">LCGC14_2170150</name>
</gene>
<reference evidence="1" key="1">
    <citation type="journal article" date="2015" name="Nature">
        <title>Complex archaea that bridge the gap between prokaryotes and eukaryotes.</title>
        <authorList>
            <person name="Spang A."/>
            <person name="Saw J.H."/>
            <person name="Jorgensen S.L."/>
            <person name="Zaremba-Niedzwiedzka K."/>
            <person name="Martijn J."/>
            <person name="Lind A.E."/>
            <person name="van Eijk R."/>
            <person name="Schleper C."/>
            <person name="Guy L."/>
            <person name="Ettema T.J."/>
        </authorList>
    </citation>
    <scope>NUCLEOTIDE SEQUENCE</scope>
</reference>
<dbReference type="AlphaFoldDB" id="A0A0F9DQG5"/>
<organism evidence="1">
    <name type="scientific">marine sediment metagenome</name>
    <dbReference type="NCBI Taxonomy" id="412755"/>
    <lineage>
        <taxon>unclassified sequences</taxon>
        <taxon>metagenomes</taxon>
        <taxon>ecological metagenomes</taxon>
    </lineage>
</organism>